<dbReference type="InterPro" id="IPR027283">
    <property type="entry name" value="YerD"/>
</dbReference>
<feature type="domain" description="Glutamate synthase" evidence="4">
    <location>
        <begin position="169"/>
        <end position="484"/>
    </location>
</feature>
<gene>
    <name evidence="5" type="ORF">RKE40_15755</name>
</gene>
<keyword evidence="6" id="KW-1185">Reference proteome</keyword>
<evidence type="ECO:0000256" key="3">
    <source>
        <dbReference type="SAM" id="Phobius"/>
    </source>
</evidence>
<name>A0ABU3SAB1_9HYPH</name>
<evidence type="ECO:0000256" key="2">
    <source>
        <dbReference type="PIRNR" id="PIRNR006429"/>
    </source>
</evidence>
<protein>
    <submittedName>
        <fullName evidence="5">FMN-binding glutamate synthase family protein</fullName>
        <ecNumber evidence="5">1.4.-.-</ecNumber>
    </submittedName>
</protein>
<dbReference type="InterPro" id="IPR013785">
    <property type="entry name" value="Aldolase_TIM"/>
</dbReference>
<dbReference type="Gene3D" id="3.20.20.70">
    <property type="entry name" value="Aldolase class I"/>
    <property type="match status" value="1"/>
</dbReference>
<dbReference type="Pfam" id="PF01645">
    <property type="entry name" value="Glu_synthase"/>
    <property type="match status" value="1"/>
</dbReference>
<dbReference type="InterPro" id="IPR002932">
    <property type="entry name" value="Glu_synthdom"/>
</dbReference>
<feature type="transmembrane region" description="Helical" evidence="3">
    <location>
        <begin position="12"/>
        <end position="34"/>
    </location>
</feature>
<dbReference type="CDD" id="cd02808">
    <property type="entry name" value="GltS_FMN"/>
    <property type="match status" value="1"/>
</dbReference>
<accession>A0ABU3SAB1</accession>
<dbReference type="EMBL" id="JAWDID010000023">
    <property type="protein sequence ID" value="MDU0341352.1"/>
    <property type="molecule type" value="Genomic_DNA"/>
</dbReference>
<reference evidence="5 6" key="1">
    <citation type="submission" date="2023-09" db="EMBL/GenBank/DDBJ databases">
        <title>Whole genome shotgun sequencing (WGS) of Bosea sp. ZW T0_25, isolated from stored onions (Allium cepa).</title>
        <authorList>
            <person name="Stoll D.A."/>
            <person name="Huch M."/>
        </authorList>
    </citation>
    <scope>NUCLEOTIDE SEQUENCE [LARGE SCALE GENOMIC DNA]</scope>
    <source>
        <strain evidence="5 6">ZW T0_25</strain>
    </source>
</reference>
<dbReference type="RefSeq" id="WP_316019180.1">
    <property type="nucleotide sequence ID" value="NZ_JAWDID010000023.1"/>
</dbReference>
<evidence type="ECO:0000256" key="1">
    <source>
        <dbReference type="ARBA" id="ARBA00009716"/>
    </source>
</evidence>
<evidence type="ECO:0000313" key="6">
    <source>
        <dbReference type="Proteomes" id="UP001254257"/>
    </source>
</evidence>
<keyword evidence="3" id="KW-0472">Membrane</keyword>
<evidence type="ECO:0000259" key="4">
    <source>
        <dbReference type="Pfam" id="PF01645"/>
    </source>
</evidence>
<proteinExistence type="inferred from homology"/>
<dbReference type="GO" id="GO:0016491">
    <property type="term" value="F:oxidoreductase activity"/>
    <property type="evidence" value="ECO:0007669"/>
    <property type="project" value="UniProtKB-KW"/>
</dbReference>
<dbReference type="PIRSF" id="PIRSF006429">
    <property type="entry name" value="GOGAT_lg_2"/>
    <property type="match status" value="1"/>
</dbReference>
<comment type="caution">
    <text evidence="5">The sequence shown here is derived from an EMBL/GenBank/DDBJ whole genome shotgun (WGS) entry which is preliminary data.</text>
</comment>
<dbReference type="PANTHER" id="PTHR43819">
    <property type="entry name" value="ARCHAEAL-TYPE GLUTAMATE SYNTHASE [NADPH]"/>
    <property type="match status" value="1"/>
</dbReference>
<keyword evidence="3" id="KW-0812">Transmembrane</keyword>
<dbReference type="PANTHER" id="PTHR43819:SF1">
    <property type="entry name" value="ARCHAEAL-TYPE GLUTAMATE SYNTHASE [NADPH]"/>
    <property type="match status" value="1"/>
</dbReference>
<keyword evidence="5" id="KW-0560">Oxidoreductase</keyword>
<dbReference type="SUPFAM" id="SSF51395">
    <property type="entry name" value="FMN-linked oxidoreductases"/>
    <property type="match status" value="1"/>
</dbReference>
<dbReference type="EC" id="1.4.-.-" evidence="5"/>
<sequence>MHLLRGPAVLPISLFNRYAALAGCIAVALGSLLLLPLWSWLWPLTLVAGLLSAIGIYDLLQTQHAVLRNYPILGHIRYLVEGIRPEIRQYLLESDDDRLPFSRSQRSLIYARAKNEDGDRPFGTMVDVYAGGCEFIGHSMRPAAVGDPAGFRIEIGGPQCSQPYSGSVLNISAMSFGSLSANAIRALNRGAKAGNFAHDTGEGSISPYHRENGGDLIWELGSGYFGCRTADGHFDPERFAAQARDPQVKMVEIKLSQGAKPGHGGILPAHKVSREIALTRGVPEGVTCVSPARHSAFSTPIEMMQFIARLRELSGGKPVGFKLCLGHPWEFMGIVKAMLATGILPDFIVVDGAEGGTGAAPVEFTDHLGVPLREGLLFVHNTLVGTNLRSRIRLGASGKVVSAFDMASVLAIGADWVNSARGFMFAIGCIQSQSCHTNRCPTGVATQDALRQRALVVPDKAQRVHNFHRNTLKALAEMLAAAGVSHPSELGPHHLVRRTSTTEIKLFSQLHRFLEPGSLLEKGVDGEFYASAWKLASAESFDAIRA</sequence>
<organism evidence="5 6">
    <name type="scientific">Bosea rubneri</name>
    <dbReference type="NCBI Taxonomy" id="3075434"/>
    <lineage>
        <taxon>Bacteria</taxon>
        <taxon>Pseudomonadati</taxon>
        <taxon>Pseudomonadota</taxon>
        <taxon>Alphaproteobacteria</taxon>
        <taxon>Hyphomicrobiales</taxon>
        <taxon>Boseaceae</taxon>
        <taxon>Bosea</taxon>
    </lineage>
</organism>
<evidence type="ECO:0000313" key="5">
    <source>
        <dbReference type="EMBL" id="MDU0341352.1"/>
    </source>
</evidence>
<comment type="similarity">
    <text evidence="1 2">Belongs to the glutamate synthase family.</text>
</comment>
<dbReference type="Proteomes" id="UP001254257">
    <property type="component" value="Unassembled WGS sequence"/>
</dbReference>
<keyword evidence="3" id="KW-1133">Transmembrane helix</keyword>
<dbReference type="InterPro" id="IPR024188">
    <property type="entry name" value="GltB"/>
</dbReference>
<dbReference type="PIRSF" id="PIRSF500060">
    <property type="entry name" value="UCP500060"/>
    <property type="match status" value="1"/>
</dbReference>